<feature type="region of interest" description="Disordered" evidence="1">
    <location>
        <begin position="1"/>
        <end position="23"/>
    </location>
</feature>
<dbReference type="Pfam" id="PF01663">
    <property type="entry name" value="Phosphodiest"/>
    <property type="match status" value="1"/>
</dbReference>
<feature type="non-terminal residue" evidence="2">
    <location>
        <position position="553"/>
    </location>
</feature>
<comment type="caution">
    <text evidence="2">The sequence shown here is derived from an EMBL/GenBank/DDBJ whole genome shotgun (WGS) entry which is preliminary data.</text>
</comment>
<dbReference type="EMBL" id="JATAAI010000005">
    <property type="protein sequence ID" value="KAK1745390.1"/>
    <property type="molecule type" value="Genomic_DNA"/>
</dbReference>
<protein>
    <submittedName>
        <fullName evidence="2">Nucleotide pyrophosphatase/phosphodiesterase family protein</fullName>
        <ecNumber evidence="2">3.-.-.-</ecNumber>
    </submittedName>
</protein>
<keyword evidence="2" id="KW-0378">Hydrolase</keyword>
<organism evidence="2 3">
    <name type="scientific">Skeletonema marinoi</name>
    <dbReference type="NCBI Taxonomy" id="267567"/>
    <lineage>
        <taxon>Eukaryota</taxon>
        <taxon>Sar</taxon>
        <taxon>Stramenopiles</taxon>
        <taxon>Ochrophyta</taxon>
        <taxon>Bacillariophyta</taxon>
        <taxon>Coscinodiscophyceae</taxon>
        <taxon>Thalassiosirophycidae</taxon>
        <taxon>Thalassiosirales</taxon>
        <taxon>Skeletonemataceae</taxon>
        <taxon>Skeletonema</taxon>
        <taxon>Skeletonema marinoi-dohrnii complex</taxon>
    </lineage>
</organism>
<dbReference type="Proteomes" id="UP001224775">
    <property type="component" value="Unassembled WGS sequence"/>
</dbReference>
<reference evidence="2" key="1">
    <citation type="submission" date="2023-06" db="EMBL/GenBank/DDBJ databases">
        <title>Survivors Of The Sea: Transcriptome response of Skeletonema marinoi to long-term dormancy.</title>
        <authorList>
            <person name="Pinder M.I.M."/>
            <person name="Kourtchenko O."/>
            <person name="Robertson E.K."/>
            <person name="Larsson T."/>
            <person name="Maumus F."/>
            <person name="Osuna-Cruz C.M."/>
            <person name="Vancaester E."/>
            <person name="Stenow R."/>
            <person name="Vandepoele K."/>
            <person name="Ploug H."/>
            <person name="Bruchert V."/>
            <person name="Godhe A."/>
            <person name="Topel M."/>
        </authorList>
    </citation>
    <scope>NUCLEOTIDE SEQUENCE</scope>
    <source>
        <strain evidence="2">R05AC</strain>
    </source>
</reference>
<dbReference type="InterPro" id="IPR002591">
    <property type="entry name" value="Phosphodiest/P_Trfase"/>
</dbReference>
<dbReference type="AlphaFoldDB" id="A0AAD8YH95"/>
<keyword evidence="3" id="KW-1185">Reference proteome</keyword>
<gene>
    <name evidence="2" type="ORF">QTG54_003314</name>
</gene>
<dbReference type="Gene3D" id="3.40.720.10">
    <property type="entry name" value="Alkaline Phosphatase, subunit A"/>
    <property type="match status" value="2"/>
</dbReference>
<dbReference type="SUPFAM" id="SSF53649">
    <property type="entry name" value="Alkaline phosphatase-like"/>
    <property type="match status" value="1"/>
</dbReference>
<feature type="region of interest" description="Disordered" evidence="1">
    <location>
        <begin position="286"/>
        <end position="314"/>
    </location>
</feature>
<dbReference type="PANTHER" id="PTHR10151:SF120">
    <property type="entry name" value="BIS(5'-ADENOSYL)-TRIPHOSPHATASE"/>
    <property type="match status" value="1"/>
</dbReference>
<name>A0AAD8YH95_9STRA</name>
<sequence length="553" mass="61479">MDQSKKPSATTTPEPNDDDTSRLKSLFADGKLVHPYLSREFFQDSSSSTSSPKDHVTLNFVDLAASLAICCGVTSSCSSEDDDKLACTSSNKIISTALTDEDIQRSRLQLAAEIDGGGSGRKHIVLILCDGMGNSILQNTLNKQSFLNRNNQTQRLRAVFPSTTPAALTSLATASWPGIHGMPGWNLREKMGCDFPGMTTHPPVQLLVLSDHIKDAQSGKLASEMGFDSWDEVFVEQPWARHVGGTSSGGDNSKKPTTKQRRMIYINAYNGDDYQEWSQGTIMNDKERKRKHSDATDFSEWQMGKQASETKKQSSSTLFETAKIEETAFDTLGEPKGSVDAIQYYRDGINAALDLIAKAERHDEKTFTYLYTAHPDKHMHALGVEHIEVRNVVHGIERETERFWRVLGDREALLSGKYDVGSSSGVVVEQENRLKKEDDAVDATVMLTADHGHVTVQPEDMVVLPECILELLEYACIGVHGKGRHGYLHCRAGLQKPFQQRWKAIDELHQHFLLLTIEEAIEIGLFGPKHMRMEVRPRLGDFVSISIGTKTLV</sequence>
<feature type="compositionally biased region" description="Polar residues" evidence="1">
    <location>
        <begin position="1"/>
        <end position="14"/>
    </location>
</feature>
<dbReference type="EC" id="3.-.-.-" evidence="2"/>
<evidence type="ECO:0000313" key="3">
    <source>
        <dbReference type="Proteomes" id="UP001224775"/>
    </source>
</evidence>
<proteinExistence type="predicted"/>
<dbReference type="PANTHER" id="PTHR10151">
    <property type="entry name" value="ECTONUCLEOTIDE PYROPHOSPHATASE/PHOSPHODIESTERASE"/>
    <property type="match status" value="1"/>
</dbReference>
<evidence type="ECO:0000313" key="2">
    <source>
        <dbReference type="EMBL" id="KAK1745390.1"/>
    </source>
</evidence>
<dbReference type="GO" id="GO:0016787">
    <property type="term" value="F:hydrolase activity"/>
    <property type="evidence" value="ECO:0007669"/>
    <property type="project" value="UniProtKB-KW"/>
</dbReference>
<dbReference type="InterPro" id="IPR017850">
    <property type="entry name" value="Alkaline_phosphatase_core_sf"/>
</dbReference>
<accession>A0AAD8YH95</accession>
<evidence type="ECO:0000256" key="1">
    <source>
        <dbReference type="SAM" id="MobiDB-lite"/>
    </source>
</evidence>